<evidence type="ECO:0000313" key="2">
    <source>
        <dbReference type="EMBL" id="BBB33430.1"/>
    </source>
</evidence>
<accession>A0A7R6SZ67</accession>
<dbReference type="RefSeq" id="WP_201327739.1">
    <property type="nucleotide sequence ID" value="NZ_AP017470.1"/>
</dbReference>
<dbReference type="Proteomes" id="UP000595564">
    <property type="component" value="Chromosome"/>
</dbReference>
<gene>
    <name evidence="2" type="ORF">TTHT_1987</name>
</gene>
<organism evidence="2 3">
    <name type="scientific">Thermotomaculum hydrothermale</name>
    <dbReference type="NCBI Taxonomy" id="981385"/>
    <lineage>
        <taxon>Bacteria</taxon>
        <taxon>Pseudomonadati</taxon>
        <taxon>Acidobacteriota</taxon>
        <taxon>Holophagae</taxon>
        <taxon>Thermotomaculales</taxon>
        <taxon>Thermotomaculaceae</taxon>
        <taxon>Thermotomaculum</taxon>
    </lineage>
</organism>
<sequence length="338" mass="39190">MRKMGIIIFLLSLSFLSSAESFKGAFFFQGNVYYIGKSGDRYSVVLKGKELASFKGLKAYYSNGYDKAVFLTEKKEIIWFKDKVFEVDVNLNPVLDFDGLKFYRLLLKNENFVFIGDLNPSVFDLRNGKLYKLPFLYSKAGRMLFLVSPEDILFTENCFIFFSKPYLIAYSIESKKPVFMKKVNFEFVSFSGFKNGMPYFEFDYKTPLYVDLKDKKVELQKKLENDNMIFYGQIGELKGLKIFLDISGKGFSTELNATFKVYKNGKLVFEKEIEGLKVDLNNLLNFRPFVFSQIEKAVMVNFPDRKIFLCKGKQNKIKIKVVIDKTNFSVVNGEVLTF</sequence>
<evidence type="ECO:0000313" key="3">
    <source>
        <dbReference type="Proteomes" id="UP000595564"/>
    </source>
</evidence>
<feature type="signal peptide" evidence="1">
    <location>
        <begin position="1"/>
        <end position="19"/>
    </location>
</feature>
<evidence type="ECO:0000256" key="1">
    <source>
        <dbReference type="SAM" id="SignalP"/>
    </source>
</evidence>
<proteinExistence type="predicted"/>
<keyword evidence="3" id="KW-1185">Reference proteome</keyword>
<feature type="chain" id="PRO_5032380429" evidence="1">
    <location>
        <begin position="20"/>
        <end position="338"/>
    </location>
</feature>
<protein>
    <submittedName>
        <fullName evidence="2">Uncharacterized protein</fullName>
    </submittedName>
</protein>
<dbReference type="KEGG" id="thyd:TTHT_1987"/>
<keyword evidence="1" id="KW-0732">Signal</keyword>
<dbReference type="EMBL" id="AP017470">
    <property type="protein sequence ID" value="BBB33430.1"/>
    <property type="molecule type" value="Genomic_DNA"/>
</dbReference>
<name>A0A7R6SZ67_9BACT</name>
<reference evidence="2 3" key="1">
    <citation type="journal article" date="2012" name="Extremophiles">
        <title>Thermotomaculum hydrothermale gen. nov., sp. nov., a novel heterotrophic thermophile within the phylum Acidobacteria from a deep-sea hydrothermal vent chimney in the Southern Okinawa Trough.</title>
        <authorList>
            <person name="Izumi H."/>
            <person name="Nunoura T."/>
            <person name="Miyazaki M."/>
            <person name="Mino S."/>
            <person name="Toki T."/>
            <person name="Takai K."/>
            <person name="Sako Y."/>
            <person name="Sawabe T."/>
            <person name="Nakagawa S."/>
        </authorList>
    </citation>
    <scope>NUCLEOTIDE SEQUENCE [LARGE SCALE GENOMIC DNA]</scope>
    <source>
        <strain evidence="2 3">AC55</strain>
    </source>
</reference>
<dbReference type="AlphaFoldDB" id="A0A7R6SZ67"/>